<evidence type="ECO:0000256" key="2">
    <source>
        <dbReference type="SAM" id="SignalP"/>
    </source>
</evidence>
<dbReference type="EMBL" id="VBPA01000345">
    <property type="protein sequence ID" value="TMQ69062.1"/>
    <property type="molecule type" value="Genomic_DNA"/>
</dbReference>
<reference evidence="3 4" key="1">
    <citation type="journal article" date="2019" name="Nat. Microbiol.">
        <title>Mediterranean grassland soil C-N compound turnover is dependent on rainfall and depth, and is mediated by genomically divergent microorganisms.</title>
        <authorList>
            <person name="Diamond S."/>
            <person name="Andeer P.F."/>
            <person name="Li Z."/>
            <person name="Crits-Christoph A."/>
            <person name="Burstein D."/>
            <person name="Anantharaman K."/>
            <person name="Lane K.R."/>
            <person name="Thomas B.C."/>
            <person name="Pan C."/>
            <person name="Northen T.R."/>
            <person name="Banfield J.F."/>
        </authorList>
    </citation>
    <scope>NUCLEOTIDE SEQUENCE [LARGE SCALE GENOMIC DNA]</scope>
    <source>
        <strain evidence="3">WS_10</strain>
    </source>
</reference>
<organism evidence="3 4">
    <name type="scientific">Eiseniibacteriota bacterium</name>
    <dbReference type="NCBI Taxonomy" id="2212470"/>
    <lineage>
        <taxon>Bacteria</taxon>
        <taxon>Candidatus Eiseniibacteriota</taxon>
    </lineage>
</organism>
<dbReference type="Proteomes" id="UP000319836">
    <property type="component" value="Unassembled WGS sequence"/>
</dbReference>
<evidence type="ECO:0000256" key="1">
    <source>
        <dbReference type="SAM" id="MobiDB-lite"/>
    </source>
</evidence>
<evidence type="ECO:0000313" key="3">
    <source>
        <dbReference type="EMBL" id="TMQ69062.1"/>
    </source>
</evidence>
<feature type="region of interest" description="Disordered" evidence="1">
    <location>
        <begin position="36"/>
        <end position="76"/>
    </location>
</feature>
<name>A0A538TZJ9_UNCEI</name>
<feature type="compositionally biased region" description="Low complexity" evidence="1">
    <location>
        <begin position="62"/>
        <end position="72"/>
    </location>
</feature>
<protein>
    <recommendedName>
        <fullName evidence="5">DUF4398 domain-containing protein</fullName>
    </recommendedName>
</protein>
<gene>
    <name evidence="3" type="ORF">E6K80_12945</name>
</gene>
<sequence>MISRPGLRVVPVCAVALLWASALLGCAHARRQVGVPIDQRPTPPPASAQGAAHPDFDRVASTRESTAATSTATEREQTLGRIVADTTAASAAVRKCAASRSLLPDQQSVFDTTQGYLVQARAALRRNELWEAESLARKARQLALSLECH</sequence>
<evidence type="ECO:0008006" key="5">
    <source>
        <dbReference type="Google" id="ProtNLM"/>
    </source>
</evidence>
<feature type="signal peptide" evidence="2">
    <location>
        <begin position="1"/>
        <end position="29"/>
    </location>
</feature>
<comment type="caution">
    <text evidence="3">The sequence shown here is derived from an EMBL/GenBank/DDBJ whole genome shotgun (WGS) entry which is preliminary data.</text>
</comment>
<keyword evidence="2" id="KW-0732">Signal</keyword>
<dbReference type="AlphaFoldDB" id="A0A538TZJ9"/>
<feature type="chain" id="PRO_5022200594" description="DUF4398 domain-containing protein" evidence="2">
    <location>
        <begin position="30"/>
        <end position="149"/>
    </location>
</feature>
<evidence type="ECO:0000313" key="4">
    <source>
        <dbReference type="Proteomes" id="UP000319836"/>
    </source>
</evidence>
<dbReference type="PROSITE" id="PS51257">
    <property type="entry name" value="PROKAR_LIPOPROTEIN"/>
    <property type="match status" value="1"/>
</dbReference>
<accession>A0A538TZJ9</accession>
<proteinExistence type="predicted"/>